<name>A0A820SYH3_9BILA</name>
<gene>
    <name evidence="2" type="ORF">OKA104_LOCUS54486</name>
</gene>
<dbReference type="InterPro" id="IPR013098">
    <property type="entry name" value="Ig_I-set"/>
</dbReference>
<dbReference type="PROSITE" id="PS50835">
    <property type="entry name" value="IG_LIKE"/>
    <property type="match status" value="2"/>
</dbReference>
<dbReference type="Gene3D" id="2.60.40.10">
    <property type="entry name" value="Immunoglobulins"/>
    <property type="match status" value="2"/>
</dbReference>
<dbReference type="EMBL" id="CAJOAY010036432">
    <property type="protein sequence ID" value="CAF4457244.1"/>
    <property type="molecule type" value="Genomic_DNA"/>
</dbReference>
<dbReference type="PANTHER" id="PTHR47633">
    <property type="entry name" value="IMMUNOGLOBULIN"/>
    <property type="match status" value="1"/>
</dbReference>
<dbReference type="PANTHER" id="PTHR47633:SF4">
    <property type="entry name" value="MYOPALLADIN ISOFORM X1"/>
    <property type="match status" value="1"/>
</dbReference>
<feature type="domain" description="Ig-like" evidence="1">
    <location>
        <begin position="1"/>
        <end position="58"/>
    </location>
</feature>
<feature type="domain" description="Ig-like" evidence="1">
    <location>
        <begin position="66"/>
        <end position="127"/>
    </location>
</feature>
<feature type="non-terminal residue" evidence="2">
    <location>
        <position position="1"/>
    </location>
</feature>
<organism evidence="2 3">
    <name type="scientific">Adineta steineri</name>
    <dbReference type="NCBI Taxonomy" id="433720"/>
    <lineage>
        <taxon>Eukaryota</taxon>
        <taxon>Metazoa</taxon>
        <taxon>Spiralia</taxon>
        <taxon>Gnathifera</taxon>
        <taxon>Rotifera</taxon>
        <taxon>Eurotatoria</taxon>
        <taxon>Bdelloidea</taxon>
        <taxon>Adinetida</taxon>
        <taxon>Adinetidae</taxon>
        <taxon>Adineta</taxon>
    </lineage>
</organism>
<dbReference type="Proteomes" id="UP000663881">
    <property type="component" value="Unassembled WGS sequence"/>
</dbReference>
<reference evidence="2" key="1">
    <citation type="submission" date="2021-02" db="EMBL/GenBank/DDBJ databases">
        <authorList>
            <person name="Nowell W R."/>
        </authorList>
    </citation>
    <scope>NUCLEOTIDE SEQUENCE</scope>
</reference>
<evidence type="ECO:0000259" key="1">
    <source>
        <dbReference type="PROSITE" id="PS50835"/>
    </source>
</evidence>
<accession>A0A820SYH3</accession>
<comment type="caution">
    <text evidence="2">The sequence shown here is derived from an EMBL/GenBank/DDBJ whole genome shotgun (WGS) entry which is preliminary data.</text>
</comment>
<dbReference type="Pfam" id="PF07679">
    <property type="entry name" value="I-set"/>
    <property type="match status" value="2"/>
</dbReference>
<dbReference type="AlphaFoldDB" id="A0A820SYH3"/>
<protein>
    <recommendedName>
        <fullName evidence="1">Ig-like domain-containing protein</fullName>
    </recommendedName>
</protein>
<proteinExistence type="predicted"/>
<dbReference type="InterPro" id="IPR007110">
    <property type="entry name" value="Ig-like_dom"/>
</dbReference>
<feature type="non-terminal residue" evidence="2">
    <location>
        <position position="127"/>
    </location>
</feature>
<dbReference type="CDD" id="cd00096">
    <property type="entry name" value="Ig"/>
    <property type="match status" value="1"/>
</dbReference>
<evidence type="ECO:0000313" key="2">
    <source>
        <dbReference type="EMBL" id="CAF4457244.1"/>
    </source>
</evidence>
<dbReference type="SUPFAM" id="SSF48726">
    <property type="entry name" value="Immunoglobulin"/>
    <property type="match status" value="2"/>
</dbReference>
<evidence type="ECO:0000313" key="3">
    <source>
        <dbReference type="Proteomes" id="UP000663881"/>
    </source>
</evidence>
<sequence>VKWFLNGQLLQSGPRISTVEERGLFILRINKITDNDVGIIKCLVKNPLGEIQSEVQLQIAGEQHLPKIIDKSQSATINAGENIEFFVKVFGAPTPTVSWSRKGMVISPNEFYQLRTENDTHYLLIKN</sequence>
<dbReference type="InterPro" id="IPR013783">
    <property type="entry name" value="Ig-like_fold"/>
</dbReference>
<dbReference type="InterPro" id="IPR036179">
    <property type="entry name" value="Ig-like_dom_sf"/>
</dbReference>